<dbReference type="CDD" id="cd05233">
    <property type="entry name" value="SDR_c"/>
    <property type="match status" value="1"/>
</dbReference>
<organism evidence="4">
    <name type="scientific">Pelagomonas calceolata</name>
    <dbReference type="NCBI Taxonomy" id="35677"/>
    <lineage>
        <taxon>Eukaryota</taxon>
        <taxon>Sar</taxon>
        <taxon>Stramenopiles</taxon>
        <taxon>Ochrophyta</taxon>
        <taxon>Pelagophyceae</taxon>
        <taxon>Pelagomonadales</taxon>
        <taxon>Pelagomonadaceae</taxon>
        <taxon>Pelagomonas</taxon>
    </lineage>
</organism>
<dbReference type="PANTHER" id="PTHR43477:SF1">
    <property type="entry name" value="DIHYDROANTICAPSIN 7-DEHYDROGENASE"/>
    <property type="match status" value="1"/>
</dbReference>
<evidence type="ECO:0000256" key="2">
    <source>
        <dbReference type="ARBA" id="ARBA00023002"/>
    </source>
</evidence>
<keyword evidence="2" id="KW-0560">Oxidoreductase</keyword>
<dbReference type="InterPro" id="IPR036291">
    <property type="entry name" value="NAD(P)-bd_dom_sf"/>
</dbReference>
<evidence type="ECO:0000313" key="4">
    <source>
        <dbReference type="EMBL" id="CAE0692564.1"/>
    </source>
</evidence>
<feature type="chain" id="PRO_5031437305" evidence="3">
    <location>
        <begin position="20"/>
        <end position="374"/>
    </location>
</feature>
<dbReference type="PRINTS" id="PR00081">
    <property type="entry name" value="GDHRDH"/>
</dbReference>
<gene>
    <name evidence="4" type="ORF">PCAL00307_LOCUS8000</name>
</gene>
<feature type="signal peptide" evidence="3">
    <location>
        <begin position="1"/>
        <end position="19"/>
    </location>
</feature>
<dbReference type="Pfam" id="PF13561">
    <property type="entry name" value="adh_short_C2"/>
    <property type="match status" value="1"/>
</dbReference>
<dbReference type="InterPro" id="IPR051122">
    <property type="entry name" value="SDR_DHRS6-like"/>
</dbReference>
<comment type="similarity">
    <text evidence="1">Belongs to the short-chain dehydrogenases/reductases (SDR) family.</text>
</comment>
<reference evidence="4" key="1">
    <citation type="submission" date="2021-01" db="EMBL/GenBank/DDBJ databases">
        <authorList>
            <person name="Corre E."/>
            <person name="Pelletier E."/>
            <person name="Niang G."/>
            <person name="Scheremetjew M."/>
            <person name="Finn R."/>
            <person name="Kale V."/>
            <person name="Holt S."/>
            <person name="Cochrane G."/>
            <person name="Meng A."/>
            <person name="Brown T."/>
            <person name="Cohen L."/>
        </authorList>
    </citation>
    <scope>NUCLEOTIDE SEQUENCE</scope>
    <source>
        <strain evidence="4">CCMP1756</strain>
    </source>
</reference>
<keyword evidence="3" id="KW-0732">Signal</keyword>
<protein>
    <submittedName>
        <fullName evidence="4">Uncharacterized protein</fullName>
    </submittedName>
</protein>
<dbReference type="AlphaFoldDB" id="A0A7S3ZSS3"/>
<dbReference type="Gene3D" id="3.40.50.720">
    <property type="entry name" value="NAD(P)-binding Rossmann-like Domain"/>
    <property type="match status" value="1"/>
</dbReference>
<dbReference type="GO" id="GO:0016491">
    <property type="term" value="F:oxidoreductase activity"/>
    <property type="evidence" value="ECO:0007669"/>
    <property type="project" value="UniProtKB-KW"/>
</dbReference>
<dbReference type="InterPro" id="IPR002347">
    <property type="entry name" value="SDR_fam"/>
</dbReference>
<evidence type="ECO:0000256" key="3">
    <source>
        <dbReference type="SAM" id="SignalP"/>
    </source>
</evidence>
<dbReference type="PANTHER" id="PTHR43477">
    <property type="entry name" value="DIHYDROANTICAPSIN 7-DEHYDROGENASE"/>
    <property type="match status" value="1"/>
</dbReference>
<name>A0A7S3ZSS3_9STRA</name>
<dbReference type="EMBL" id="HBIW01009373">
    <property type="protein sequence ID" value="CAE0692564.1"/>
    <property type="molecule type" value="Transcribed_RNA"/>
</dbReference>
<accession>A0A7S3ZSS3</accession>
<sequence length="374" mass="39301">MQLVLAWIAAATAMTPQRAIVVGGSSGMGKAAAKQFVKNGGHALLVSRSADKLQRAREEIMRETGADAYAVDTAAVDATDEASVAAFAAGLAPDSYDALVVSAAGRAPHGPVAELDVADARGMMDSKFWTAWHCAKHVAPVLADGGSITFVAGVLNRRPGKNCAPLAATNGALEGLTRSLALDLGPRLRVNCMSPGFCDTERFDHMDTERKAAMLANTAASLPLQRVGEPADMGAAIHYLASAQFVTGVVLDVDGGHGVRQYADAATDPRGCCVAVAAAVGGGASMLRCLRIASSLASVLCAWALRIWISPRSCSARLIWPVSPRAFMRVLSSLTISATRSPAQKHWGETFVSANWKQWQHPRHLKCSTAWSSP</sequence>
<evidence type="ECO:0000256" key="1">
    <source>
        <dbReference type="ARBA" id="ARBA00006484"/>
    </source>
</evidence>
<dbReference type="SUPFAM" id="SSF51735">
    <property type="entry name" value="NAD(P)-binding Rossmann-fold domains"/>
    <property type="match status" value="1"/>
</dbReference>
<proteinExistence type="inferred from homology"/>